<protein>
    <recommendedName>
        <fullName evidence="4">DoxX-like protein</fullName>
    </recommendedName>
</protein>
<reference evidence="2 3" key="1">
    <citation type="submission" date="2019-06" db="EMBL/GenBank/DDBJ databases">
        <title>Sequencing the genomes of 1000 actinobacteria strains.</title>
        <authorList>
            <person name="Klenk H.-P."/>
        </authorList>
    </citation>
    <scope>NUCLEOTIDE SEQUENCE [LARGE SCALE GENOMIC DNA]</scope>
    <source>
        <strain evidence="2 3">DSM 45679</strain>
    </source>
</reference>
<feature type="transmembrane region" description="Helical" evidence="1">
    <location>
        <begin position="121"/>
        <end position="141"/>
    </location>
</feature>
<gene>
    <name evidence="2" type="ORF">FB471_5731</name>
</gene>
<feature type="transmembrane region" description="Helical" evidence="1">
    <location>
        <begin position="25"/>
        <end position="48"/>
    </location>
</feature>
<dbReference type="SUPFAM" id="SSF103473">
    <property type="entry name" value="MFS general substrate transporter"/>
    <property type="match status" value="1"/>
</dbReference>
<keyword evidence="1" id="KW-1133">Transmembrane helix</keyword>
<keyword evidence="1" id="KW-0472">Membrane</keyword>
<dbReference type="EMBL" id="VFML01000001">
    <property type="protein sequence ID" value="TQJ05886.1"/>
    <property type="molecule type" value="Genomic_DNA"/>
</dbReference>
<evidence type="ECO:0000313" key="2">
    <source>
        <dbReference type="EMBL" id="TQJ05886.1"/>
    </source>
</evidence>
<keyword evidence="1" id="KW-0812">Transmembrane</keyword>
<proteinExistence type="predicted"/>
<evidence type="ECO:0000313" key="3">
    <source>
        <dbReference type="Proteomes" id="UP000320876"/>
    </source>
</evidence>
<organism evidence="2 3">
    <name type="scientific">Amycolatopsis cihanbeyliensis</name>
    <dbReference type="NCBI Taxonomy" id="1128664"/>
    <lineage>
        <taxon>Bacteria</taxon>
        <taxon>Bacillati</taxon>
        <taxon>Actinomycetota</taxon>
        <taxon>Actinomycetes</taxon>
        <taxon>Pseudonocardiales</taxon>
        <taxon>Pseudonocardiaceae</taxon>
        <taxon>Amycolatopsis</taxon>
    </lineage>
</organism>
<dbReference type="InterPro" id="IPR036259">
    <property type="entry name" value="MFS_trans_sf"/>
</dbReference>
<feature type="transmembrane region" description="Helical" evidence="1">
    <location>
        <begin position="95"/>
        <end position="115"/>
    </location>
</feature>
<feature type="transmembrane region" description="Helical" evidence="1">
    <location>
        <begin position="68"/>
        <end position="88"/>
    </location>
</feature>
<accession>A0A542DSC9</accession>
<sequence length="146" mass="15938">MKGEEESTRPPLGSRREALRRHHRFTPVLVIVLIVLTLLNGYALLLGIELVTEEVEHGGDIADLELQLGMLALVESVVSVGALAGVWLRRVRGVYVYLAAKVLTLVFGFALAAEYVTLPVVLPLALGGVLWWAANSAGWRLDGWAR</sequence>
<keyword evidence="3" id="KW-1185">Reference proteome</keyword>
<evidence type="ECO:0000256" key="1">
    <source>
        <dbReference type="SAM" id="Phobius"/>
    </source>
</evidence>
<comment type="caution">
    <text evidence="2">The sequence shown here is derived from an EMBL/GenBank/DDBJ whole genome shotgun (WGS) entry which is preliminary data.</text>
</comment>
<name>A0A542DSC9_AMYCI</name>
<dbReference type="AlphaFoldDB" id="A0A542DSC9"/>
<dbReference type="RefSeq" id="WP_142001356.1">
    <property type="nucleotide sequence ID" value="NZ_VFML01000001.1"/>
</dbReference>
<dbReference type="Proteomes" id="UP000320876">
    <property type="component" value="Unassembled WGS sequence"/>
</dbReference>
<evidence type="ECO:0008006" key="4">
    <source>
        <dbReference type="Google" id="ProtNLM"/>
    </source>
</evidence>